<feature type="region of interest" description="Disordered" evidence="1">
    <location>
        <begin position="148"/>
        <end position="171"/>
    </location>
</feature>
<protein>
    <submittedName>
        <fullName evidence="2">Uncharacterized protein</fullName>
    </submittedName>
</protein>
<sequence length="171" mass="18376">MRDQHGLTERRDALDWSAGLLDEALEAAESAQAMLRGWRPGHASSTSALHSLLAVDKLLFPGSGAGDGRGASSPQDPALALFFGALAEAASAAGLPELATSSWERVLELATKREPFSYRSGGLRTSEDEKVSMLLPLPRFRLFGPPGRPLSTRVDSPRNHHLNALRARPVE</sequence>
<accession>A0ABN9RUM4</accession>
<dbReference type="EMBL" id="CAUYUJ010008147">
    <property type="protein sequence ID" value="CAK0823035.1"/>
    <property type="molecule type" value="Genomic_DNA"/>
</dbReference>
<evidence type="ECO:0000256" key="1">
    <source>
        <dbReference type="SAM" id="MobiDB-lite"/>
    </source>
</evidence>
<reference evidence="2" key="1">
    <citation type="submission" date="2023-10" db="EMBL/GenBank/DDBJ databases">
        <authorList>
            <person name="Chen Y."/>
            <person name="Shah S."/>
            <person name="Dougan E. K."/>
            <person name="Thang M."/>
            <person name="Chan C."/>
        </authorList>
    </citation>
    <scope>NUCLEOTIDE SEQUENCE [LARGE SCALE GENOMIC DNA]</scope>
</reference>
<gene>
    <name evidence="2" type="ORF">PCOR1329_LOCUS23889</name>
</gene>
<evidence type="ECO:0000313" key="3">
    <source>
        <dbReference type="Proteomes" id="UP001189429"/>
    </source>
</evidence>
<organism evidence="2 3">
    <name type="scientific">Prorocentrum cordatum</name>
    <dbReference type="NCBI Taxonomy" id="2364126"/>
    <lineage>
        <taxon>Eukaryota</taxon>
        <taxon>Sar</taxon>
        <taxon>Alveolata</taxon>
        <taxon>Dinophyceae</taxon>
        <taxon>Prorocentrales</taxon>
        <taxon>Prorocentraceae</taxon>
        <taxon>Prorocentrum</taxon>
    </lineage>
</organism>
<dbReference type="Proteomes" id="UP001189429">
    <property type="component" value="Unassembled WGS sequence"/>
</dbReference>
<comment type="caution">
    <text evidence="2">The sequence shown here is derived from an EMBL/GenBank/DDBJ whole genome shotgun (WGS) entry which is preliminary data.</text>
</comment>
<evidence type="ECO:0000313" key="2">
    <source>
        <dbReference type="EMBL" id="CAK0823035.1"/>
    </source>
</evidence>
<name>A0ABN9RUM4_9DINO</name>
<proteinExistence type="predicted"/>
<keyword evidence="3" id="KW-1185">Reference proteome</keyword>